<evidence type="ECO:0000256" key="2">
    <source>
        <dbReference type="ARBA" id="ARBA00006602"/>
    </source>
</evidence>
<comment type="similarity">
    <text evidence="2">Belongs to the FliH family.</text>
</comment>
<gene>
    <name evidence="9" type="primary">fliH</name>
    <name evidence="9" type="ORF">BN59_02914</name>
</gene>
<dbReference type="AlphaFoldDB" id="A0A078L3A8"/>
<evidence type="ECO:0000256" key="7">
    <source>
        <dbReference type="ARBA" id="ARBA00023225"/>
    </source>
</evidence>
<dbReference type="PANTHER" id="PTHR34982">
    <property type="entry name" value="YOP PROTEINS TRANSLOCATION PROTEIN L"/>
    <property type="match status" value="1"/>
</dbReference>
<evidence type="ECO:0000256" key="4">
    <source>
        <dbReference type="ARBA" id="ARBA00022448"/>
    </source>
</evidence>
<evidence type="ECO:0000313" key="9">
    <source>
        <dbReference type="EMBL" id="CDZ78604.1"/>
    </source>
</evidence>
<dbReference type="RefSeq" id="WP_044011729.1">
    <property type="nucleotide sequence ID" value="NZ_CCVW01000003.1"/>
</dbReference>
<evidence type="ECO:0000313" key="10">
    <source>
        <dbReference type="Proteomes" id="UP000044071"/>
    </source>
</evidence>
<feature type="domain" description="Flagellar assembly protein FliH/Type III secretion system HrpE" evidence="8">
    <location>
        <begin position="68"/>
        <end position="195"/>
    </location>
</feature>
<dbReference type="PANTHER" id="PTHR34982:SF1">
    <property type="entry name" value="FLAGELLAR ASSEMBLY PROTEIN FLIH"/>
    <property type="match status" value="1"/>
</dbReference>
<evidence type="ECO:0000256" key="6">
    <source>
        <dbReference type="ARBA" id="ARBA00022927"/>
    </source>
</evidence>
<reference evidence="9 10" key="1">
    <citation type="submission" date="2014-06" db="EMBL/GenBank/DDBJ databases">
        <authorList>
            <person name="Urmite Genomes Urmite Genomes"/>
        </authorList>
    </citation>
    <scope>NUCLEOTIDE SEQUENCE [LARGE SCALE GENOMIC DNA]</scope>
</reference>
<sequence length="215" mass="24616">MEDNFQPLYEEKDSEAFNIWDIKGPEPEPVIEVDPQEEFAKECERLREEARNTGYQEGLKQAAEHVQSKQRELAACITLLQQPTVLLDNALTQEIIKTIIWICEACIGIELSINPEKLTILMELVKQELPSLNGYKQLAMHPDDVDFIINELSEIRESAATYFLVADPTLKRGDFYLKNEYSDLDGRLSTRLQKLFETYLQDEESLNNLDAAGSS</sequence>
<protein>
    <recommendedName>
        <fullName evidence="3">Flagellar assembly protein FliH</fullName>
    </recommendedName>
</protein>
<dbReference type="Pfam" id="PF02108">
    <property type="entry name" value="FliH"/>
    <property type="match status" value="1"/>
</dbReference>
<keyword evidence="9" id="KW-0969">Cilium</keyword>
<dbReference type="STRING" id="1034943.BN59_02914"/>
<proteinExistence type="inferred from homology"/>
<keyword evidence="7" id="KW-1006">Bacterial flagellum protein export</keyword>
<organism evidence="9 10">
    <name type="scientific">Legionella massiliensis</name>
    <dbReference type="NCBI Taxonomy" id="1034943"/>
    <lineage>
        <taxon>Bacteria</taxon>
        <taxon>Pseudomonadati</taxon>
        <taxon>Pseudomonadota</taxon>
        <taxon>Gammaproteobacteria</taxon>
        <taxon>Legionellales</taxon>
        <taxon>Legionellaceae</taxon>
        <taxon>Legionella</taxon>
    </lineage>
</organism>
<evidence type="ECO:0000256" key="1">
    <source>
        <dbReference type="ARBA" id="ARBA00003041"/>
    </source>
</evidence>
<keyword evidence="5" id="KW-1005">Bacterial flagellum biogenesis</keyword>
<keyword evidence="6" id="KW-0653">Protein transport</keyword>
<accession>A0A078L3A8</accession>
<dbReference type="InterPro" id="IPR051472">
    <property type="entry name" value="T3SS_Stator/FliH"/>
</dbReference>
<dbReference type="GO" id="GO:0044781">
    <property type="term" value="P:bacterial-type flagellum organization"/>
    <property type="evidence" value="ECO:0007669"/>
    <property type="project" value="UniProtKB-KW"/>
</dbReference>
<dbReference type="EMBL" id="CCSB01000003">
    <property type="protein sequence ID" value="CDZ78604.1"/>
    <property type="molecule type" value="Genomic_DNA"/>
</dbReference>
<comment type="function">
    <text evidence="1">Needed for flagellar regrowth and assembly.</text>
</comment>
<keyword evidence="9" id="KW-0282">Flagellum</keyword>
<dbReference type="OrthoDB" id="5651317at2"/>
<dbReference type="eggNOG" id="COG1317">
    <property type="taxonomic scope" value="Bacteria"/>
</dbReference>
<name>A0A078L3A8_9GAMM</name>
<dbReference type="GO" id="GO:0005829">
    <property type="term" value="C:cytosol"/>
    <property type="evidence" value="ECO:0007669"/>
    <property type="project" value="TreeGrafter"/>
</dbReference>
<keyword evidence="10" id="KW-1185">Reference proteome</keyword>
<dbReference type="InterPro" id="IPR018035">
    <property type="entry name" value="Flagellar_FliH/T3SS_HrpE"/>
</dbReference>
<keyword evidence="9" id="KW-0966">Cell projection</keyword>
<keyword evidence="4" id="KW-0813">Transport</keyword>
<dbReference type="Proteomes" id="UP000044071">
    <property type="component" value="Unassembled WGS sequence"/>
</dbReference>
<dbReference type="GO" id="GO:0015031">
    <property type="term" value="P:protein transport"/>
    <property type="evidence" value="ECO:0007669"/>
    <property type="project" value="UniProtKB-KW"/>
</dbReference>
<evidence type="ECO:0000256" key="3">
    <source>
        <dbReference type="ARBA" id="ARBA00016507"/>
    </source>
</evidence>
<evidence type="ECO:0000256" key="5">
    <source>
        <dbReference type="ARBA" id="ARBA00022795"/>
    </source>
</evidence>
<evidence type="ECO:0000259" key="8">
    <source>
        <dbReference type="Pfam" id="PF02108"/>
    </source>
</evidence>